<evidence type="ECO:0000313" key="3">
    <source>
        <dbReference type="Proteomes" id="UP001152622"/>
    </source>
</evidence>
<gene>
    <name evidence="2" type="ORF">SKAU_G00079210</name>
</gene>
<evidence type="ECO:0000256" key="1">
    <source>
        <dbReference type="SAM" id="MobiDB-lite"/>
    </source>
</evidence>
<keyword evidence="3" id="KW-1185">Reference proteome</keyword>
<organism evidence="2 3">
    <name type="scientific">Synaphobranchus kaupii</name>
    <name type="common">Kaup's arrowtooth eel</name>
    <dbReference type="NCBI Taxonomy" id="118154"/>
    <lineage>
        <taxon>Eukaryota</taxon>
        <taxon>Metazoa</taxon>
        <taxon>Chordata</taxon>
        <taxon>Craniata</taxon>
        <taxon>Vertebrata</taxon>
        <taxon>Euteleostomi</taxon>
        <taxon>Actinopterygii</taxon>
        <taxon>Neopterygii</taxon>
        <taxon>Teleostei</taxon>
        <taxon>Anguilliformes</taxon>
        <taxon>Synaphobranchidae</taxon>
        <taxon>Synaphobranchus</taxon>
    </lineage>
</organism>
<accession>A0A9Q1J5F4</accession>
<protein>
    <submittedName>
        <fullName evidence="2">Uncharacterized protein</fullName>
    </submittedName>
</protein>
<comment type="caution">
    <text evidence="2">The sequence shown here is derived from an EMBL/GenBank/DDBJ whole genome shotgun (WGS) entry which is preliminary data.</text>
</comment>
<evidence type="ECO:0000313" key="2">
    <source>
        <dbReference type="EMBL" id="KAJ8367893.1"/>
    </source>
</evidence>
<proteinExistence type="predicted"/>
<dbReference type="AlphaFoldDB" id="A0A9Q1J5F4"/>
<feature type="region of interest" description="Disordered" evidence="1">
    <location>
        <begin position="1"/>
        <end position="34"/>
    </location>
</feature>
<name>A0A9Q1J5F4_SYNKA</name>
<dbReference type="EMBL" id="JAINUF010000003">
    <property type="protein sequence ID" value="KAJ8367893.1"/>
    <property type="molecule type" value="Genomic_DNA"/>
</dbReference>
<dbReference type="Proteomes" id="UP001152622">
    <property type="component" value="Chromosome 3"/>
</dbReference>
<sequence>MQRLQRGGGLAVLHAEHSHRSGQRTGAGTVHSGSSGFQAAPWRVAAMGRGRVNLKHAAVSDVSDQAEAFLRVHHGHARKNPPPLTNRSAVLHSSQLYNKFFSYFAM</sequence>
<feature type="compositionally biased region" description="Gly residues" evidence="1">
    <location>
        <begin position="1"/>
        <end position="10"/>
    </location>
</feature>
<feature type="compositionally biased region" description="Polar residues" evidence="1">
    <location>
        <begin position="23"/>
        <end position="34"/>
    </location>
</feature>
<reference evidence="2" key="1">
    <citation type="journal article" date="2023" name="Science">
        <title>Genome structures resolve the early diversification of teleost fishes.</title>
        <authorList>
            <person name="Parey E."/>
            <person name="Louis A."/>
            <person name="Montfort J."/>
            <person name="Bouchez O."/>
            <person name="Roques C."/>
            <person name="Iampietro C."/>
            <person name="Lluch J."/>
            <person name="Castinel A."/>
            <person name="Donnadieu C."/>
            <person name="Desvignes T."/>
            <person name="Floi Bucao C."/>
            <person name="Jouanno E."/>
            <person name="Wen M."/>
            <person name="Mejri S."/>
            <person name="Dirks R."/>
            <person name="Jansen H."/>
            <person name="Henkel C."/>
            <person name="Chen W.J."/>
            <person name="Zahm M."/>
            <person name="Cabau C."/>
            <person name="Klopp C."/>
            <person name="Thompson A.W."/>
            <person name="Robinson-Rechavi M."/>
            <person name="Braasch I."/>
            <person name="Lecointre G."/>
            <person name="Bobe J."/>
            <person name="Postlethwait J.H."/>
            <person name="Berthelot C."/>
            <person name="Roest Crollius H."/>
            <person name="Guiguen Y."/>
        </authorList>
    </citation>
    <scope>NUCLEOTIDE SEQUENCE</scope>
    <source>
        <strain evidence="2">WJC10195</strain>
    </source>
</reference>